<keyword evidence="1" id="KW-0812">Transmembrane</keyword>
<keyword evidence="4" id="KW-1185">Reference proteome</keyword>
<proteinExistence type="predicted"/>
<dbReference type="Proteomes" id="UP000226079">
    <property type="component" value="Unassembled WGS sequence"/>
</dbReference>
<feature type="transmembrane region" description="Helical" evidence="1">
    <location>
        <begin position="398"/>
        <end position="415"/>
    </location>
</feature>
<feature type="transmembrane region" description="Helical" evidence="1">
    <location>
        <begin position="322"/>
        <end position="351"/>
    </location>
</feature>
<name>A0A2A9CVP5_9ACTN</name>
<dbReference type="EMBL" id="PDJC01000001">
    <property type="protein sequence ID" value="PFG18095.1"/>
    <property type="molecule type" value="Genomic_DNA"/>
</dbReference>
<evidence type="ECO:0000313" key="4">
    <source>
        <dbReference type="Proteomes" id="UP000226079"/>
    </source>
</evidence>
<evidence type="ECO:0000256" key="1">
    <source>
        <dbReference type="SAM" id="Phobius"/>
    </source>
</evidence>
<organism evidence="3 4">
    <name type="scientific">Propionicimonas paludicola</name>
    <dbReference type="NCBI Taxonomy" id="185243"/>
    <lineage>
        <taxon>Bacteria</taxon>
        <taxon>Bacillati</taxon>
        <taxon>Actinomycetota</taxon>
        <taxon>Actinomycetes</taxon>
        <taxon>Propionibacteriales</taxon>
        <taxon>Nocardioidaceae</taxon>
        <taxon>Propionicimonas</taxon>
    </lineage>
</organism>
<evidence type="ECO:0000256" key="2">
    <source>
        <dbReference type="SAM" id="SignalP"/>
    </source>
</evidence>
<keyword evidence="1" id="KW-1133">Transmembrane helix</keyword>
<protein>
    <submittedName>
        <fullName evidence="3">HupE/UreJ protein</fullName>
    </submittedName>
</protein>
<keyword evidence="2" id="KW-0732">Signal</keyword>
<comment type="caution">
    <text evidence="3">The sequence shown here is derived from an EMBL/GenBank/DDBJ whole genome shotgun (WGS) entry which is preliminary data.</text>
</comment>
<dbReference type="InterPro" id="IPR032809">
    <property type="entry name" value="Put_HupE_UreJ"/>
</dbReference>
<accession>A0A2A9CVP5</accession>
<feature type="transmembrane region" description="Helical" evidence="1">
    <location>
        <begin position="206"/>
        <end position="227"/>
    </location>
</feature>
<keyword evidence="1" id="KW-0472">Membrane</keyword>
<feature type="transmembrane region" description="Helical" evidence="1">
    <location>
        <begin position="239"/>
        <end position="261"/>
    </location>
</feature>
<reference evidence="3 4" key="1">
    <citation type="submission" date="2017-10" db="EMBL/GenBank/DDBJ databases">
        <title>Sequencing the genomes of 1000 actinobacteria strains.</title>
        <authorList>
            <person name="Klenk H.-P."/>
        </authorList>
    </citation>
    <scope>NUCLEOTIDE SEQUENCE [LARGE SCALE GENOMIC DNA]</scope>
    <source>
        <strain evidence="3 4">DSM 15597</strain>
    </source>
</reference>
<feature type="transmembrane region" description="Helical" evidence="1">
    <location>
        <begin position="293"/>
        <end position="316"/>
    </location>
</feature>
<evidence type="ECO:0000313" key="3">
    <source>
        <dbReference type="EMBL" id="PFG18095.1"/>
    </source>
</evidence>
<dbReference type="OrthoDB" id="9808870at2"/>
<feature type="signal peptide" evidence="2">
    <location>
        <begin position="1"/>
        <end position="25"/>
    </location>
</feature>
<dbReference type="RefSeq" id="WP_098461473.1">
    <property type="nucleotide sequence ID" value="NZ_PDJC01000001.1"/>
</dbReference>
<dbReference type="Pfam" id="PF13795">
    <property type="entry name" value="HupE_UreJ_2"/>
    <property type="match status" value="1"/>
</dbReference>
<gene>
    <name evidence="3" type="ORF">ATK74_2675</name>
</gene>
<feature type="chain" id="PRO_5012473481" evidence="2">
    <location>
        <begin position="26"/>
        <end position="430"/>
    </location>
</feature>
<dbReference type="AlphaFoldDB" id="A0A2A9CVP5"/>
<feature type="transmembrane region" description="Helical" evidence="1">
    <location>
        <begin position="267"/>
        <end position="284"/>
    </location>
</feature>
<feature type="transmembrane region" description="Helical" evidence="1">
    <location>
        <begin position="358"/>
        <end position="378"/>
    </location>
</feature>
<sequence>MKRVVRVLLAALVLAVVAPAGTAWAHPIGASAVYLTVRADRVDVELAIPLDKLNQAAGQHLDGTAEAVAAARPALTAWVLGGVRLTDAAALPYQLAVTSLEPQEVNGTRALDVRLSATPPSGHLDGDLQLDYSLVLNELPGHKAFVFLVSDLEAGQVGEGGPAPLGSLDAANPHLSIERGTASAWTGFAAMVGLGAKHIADGTDHLLFLITLLLAAPLVAVGGRWAGRRPVRSALGRTLGIVTAFTTGHTTSLALVSFGLIQFPSTPVEVAVAGSILVAAIHALRPLTGRGEIVVGGVFGLVHGTAFATAILDLGLDTRATVIAVLGFNVGVELAQLVVVALVLPVLLLLATRSGYRWLRIGLASFSALASVCWAVAVLTDTSTILQPLFDLITAHPLVSYLSFVAAAVAGWLATRPRPLVTDPSDGLAT</sequence>